<feature type="domain" description="UspA" evidence="2">
    <location>
        <begin position="21"/>
        <end position="147"/>
    </location>
</feature>
<dbReference type="PANTHER" id="PTHR46268">
    <property type="entry name" value="STRESS RESPONSE PROTEIN NHAX"/>
    <property type="match status" value="1"/>
</dbReference>
<dbReference type="RefSeq" id="WP_012641494.1">
    <property type="nucleotide sequence ID" value="NC_011959.1"/>
</dbReference>
<dbReference type="eggNOG" id="COG0589">
    <property type="taxonomic scope" value="Bacteria"/>
</dbReference>
<dbReference type="STRING" id="309801.trd_0079"/>
<evidence type="ECO:0000313" key="4">
    <source>
        <dbReference type="Proteomes" id="UP000000447"/>
    </source>
</evidence>
<dbReference type="Proteomes" id="UP000000447">
    <property type="component" value="Chromosome"/>
</dbReference>
<proteinExistence type="inferred from homology"/>
<dbReference type="AlphaFoldDB" id="B9L298"/>
<dbReference type="Gene3D" id="3.40.50.620">
    <property type="entry name" value="HUPs"/>
    <property type="match status" value="2"/>
</dbReference>
<dbReference type="PANTHER" id="PTHR46268:SF6">
    <property type="entry name" value="UNIVERSAL STRESS PROTEIN UP12"/>
    <property type="match status" value="1"/>
</dbReference>
<dbReference type="KEGG" id="tro:trd_0079"/>
<organism evidence="3 4">
    <name type="scientific">Thermomicrobium roseum (strain ATCC 27502 / DSM 5159 / P-2)</name>
    <dbReference type="NCBI Taxonomy" id="309801"/>
    <lineage>
        <taxon>Bacteria</taxon>
        <taxon>Pseudomonadati</taxon>
        <taxon>Thermomicrobiota</taxon>
        <taxon>Thermomicrobia</taxon>
        <taxon>Thermomicrobiales</taxon>
        <taxon>Thermomicrobiaceae</taxon>
        <taxon>Thermomicrobium</taxon>
    </lineage>
</organism>
<dbReference type="HOGENOM" id="CLU_049301_2_4_0"/>
<evidence type="ECO:0000259" key="2">
    <source>
        <dbReference type="Pfam" id="PF00582"/>
    </source>
</evidence>
<feature type="domain" description="UspA" evidence="2">
    <location>
        <begin position="160"/>
        <end position="286"/>
    </location>
</feature>
<dbReference type="InterPro" id="IPR006015">
    <property type="entry name" value="Universal_stress_UspA"/>
</dbReference>
<protein>
    <submittedName>
        <fullName evidence="3">Putative universal stress protein</fullName>
    </submittedName>
</protein>
<evidence type="ECO:0000313" key="3">
    <source>
        <dbReference type="EMBL" id="ACM04573.1"/>
    </source>
</evidence>
<dbReference type="CDD" id="cd00293">
    <property type="entry name" value="USP-like"/>
    <property type="match status" value="2"/>
</dbReference>
<dbReference type="InterPro" id="IPR014729">
    <property type="entry name" value="Rossmann-like_a/b/a_fold"/>
</dbReference>
<reference evidence="3 4" key="1">
    <citation type="journal article" date="2009" name="PLoS ONE">
        <title>Complete genome sequence of the aerobic CO-oxidizing thermophile Thermomicrobium roseum.</title>
        <authorList>
            <person name="Wu D."/>
            <person name="Raymond J."/>
            <person name="Wu M."/>
            <person name="Chatterji S."/>
            <person name="Ren Q."/>
            <person name="Graham J.E."/>
            <person name="Bryant D.A."/>
            <person name="Robb F."/>
            <person name="Colman A."/>
            <person name="Tallon L.J."/>
            <person name="Badger J.H."/>
            <person name="Madupu R."/>
            <person name="Ward N.L."/>
            <person name="Eisen J.A."/>
        </authorList>
    </citation>
    <scope>NUCLEOTIDE SEQUENCE [LARGE SCALE GENOMIC DNA]</scope>
    <source>
        <strain evidence="4">ATCC 27502 / DSM 5159 / P-2</strain>
    </source>
</reference>
<dbReference type="InterPro" id="IPR006016">
    <property type="entry name" value="UspA"/>
</dbReference>
<sequence length="301" mass="32641">MPTLIVPLEYDRTKPQPHGVSERVLPWARALAGRLESSLVLVSVLDVPVGLRSLQEQELLRALLEDWRAECRRYLEEIAGTFPSGRPARIFVEEGDPALVLTRLAAEVPDPLLVMAAHARAGWRRLVLGSVTAQVIGSGVAPVFVVPAHLPPPVEEPVLDRVLVPLDGSRLAEAALTLLPVLGTKGWEVLLLHVRESRARRIEADVIGDDPEAYLRELADRLTAQGYRTQWLVAGGRPAQVIVETARARSVDLIAMVTHGWTGLRDVLMGSTAEQVLAHAPVPVLVRRPVPFSPGGGTGPS</sequence>
<keyword evidence="4" id="KW-1185">Reference proteome</keyword>
<comment type="similarity">
    <text evidence="1">Belongs to the universal stress protein A family.</text>
</comment>
<dbReference type="SUPFAM" id="SSF52402">
    <property type="entry name" value="Adenine nucleotide alpha hydrolases-like"/>
    <property type="match status" value="2"/>
</dbReference>
<dbReference type="PRINTS" id="PR01438">
    <property type="entry name" value="UNVRSLSTRESS"/>
</dbReference>
<evidence type="ECO:0000256" key="1">
    <source>
        <dbReference type="ARBA" id="ARBA00008791"/>
    </source>
</evidence>
<name>B9L298_THERP</name>
<gene>
    <name evidence="3" type="ordered locus">trd_0079</name>
</gene>
<dbReference type="Pfam" id="PF00582">
    <property type="entry name" value="Usp"/>
    <property type="match status" value="2"/>
</dbReference>
<accession>B9L298</accession>
<dbReference type="OrthoDB" id="9808582at2"/>
<dbReference type="EMBL" id="CP001275">
    <property type="protein sequence ID" value="ACM04573.1"/>
    <property type="molecule type" value="Genomic_DNA"/>
</dbReference>